<dbReference type="Proteomes" id="UP000315017">
    <property type="component" value="Chromosome"/>
</dbReference>
<keyword evidence="1" id="KW-0472">Membrane</keyword>
<keyword evidence="1" id="KW-1133">Transmembrane helix</keyword>
<dbReference type="KEGG" id="aagg:ETAA8_67000"/>
<proteinExistence type="predicted"/>
<evidence type="ECO:0000313" key="3">
    <source>
        <dbReference type="Proteomes" id="UP000315017"/>
    </source>
</evidence>
<protein>
    <recommendedName>
        <fullName evidence="4">DUF2721 domain-containing protein</fullName>
    </recommendedName>
</protein>
<evidence type="ECO:0000313" key="2">
    <source>
        <dbReference type="EMBL" id="QDU31541.1"/>
    </source>
</evidence>
<feature type="transmembrane region" description="Helical" evidence="1">
    <location>
        <begin position="75"/>
        <end position="99"/>
    </location>
</feature>
<dbReference type="AlphaFoldDB" id="A0A517YMV4"/>
<organism evidence="2 3">
    <name type="scientific">Anatilimnocola aggregata</name>
    <dbReference type="NCBI Taxonomy" id="2528021"/>
    <lineage>
        <taxon>Bacteria</taxon>
        <taxon>Pseudomonadati</taxon>
        <taxon>Planctomycetota</taxon>
        <taxon>Planctomycetia</taxon>
        <taxon>Pirellulales</taxon>
        <taxon>Pirellulaceae</taxon>
        <taxon>Anatilimnocola</taxon>
    </lineage>
</organism>
<dbReference type="EMBL" id="CP036274">
    <property type="protein sequence ID" value="QDU31541.1"/>
    <property type="molecule type" value="Genomic_DNA"/>
</dbReference>
<keyword evidence="1" id="KW-0812">Transmembrane</keyword>
<dbReference type="Pfam" id="PF11026">
    <property type="entry name" value="DUF2721"/>
    <property type="match status" value="1"/>
</dbReference>
<keyword evidence="3" id="KW-1185">Reference proteome</keyword>
<feature type="transmembrane region" description="Helical" evidence="1">
    <location>
        <begin position="105"/>
        <end position="126"/>
    </location>
</feature>
<dbReference type="InterPro" id="IPR021279">
    <property type="entry name" value="DUF2721"/>
</dbReference>
<accession>A0A517YMV4</accession>
<sequence>MISPAVLMAAAGSVVLSTSNRLGRVVDRTRGLLQDAQRLDKLTGQEETPAEKAQHDFILEQLDYLSQRMYLLRSALAGLYTSMSLLVMTSLLIGVLILFRGDAGWIPLLTGFTGAIAFLFSVLQLLREATLAVLSTQVEMRFIKQLLAKRKSRL</sequence>
<gene>
    <name evidence="2" type="ORF">ETAA8_67000</name>
</gene>
<name>A0A517YMV4_9BACT</name>
<reference evidence="2 3" key="1">
    <citation type="submission" date="2019-02" db="EMBL/GenBank/DDBJ databases">
        <title>Deep-cultivation of Planctomycetes and their phenomic and genomic characterization uncovers novel biology.</title>
        <authorList>
            <person name="Wiegand S."/>
            <person name="Jogler M."/>
            <person name="Boedeker C."/>
            <person name="Pinto D."/>
            <person name="Vollmers J."/>
            <person name="Rivas-Marin E."/>
            <person name="Kohn T."/>
            <person name="Peeters S.H."/>
            <person name="Heuer A."/>
            <person name="Rast P."/>
            <person name="Oberbeckmann S."/>
            <person name="Bunk B."/>
            <person name="Jeske O."/>
            <person name="Meyerdierks A."/>
            <person name="Storesund J.E."/>
            <person name="Kallscheuer N."/>
            <person name="Luecker S."/>
            <person name="Lage O.M."/>
            <person name="Pohl T."/>
            <person name="Merkel B.J."/>
            <person name="Hornburger P."/>
            <person name="Mueller R.-W."/>
            <person name="Bruemmer F."/>
            <person name="Labrenz M."/>
            <person name="Spormann A.M."/>
            <person name="Op den Camp H."/>
            <person name="Overmann J."/>
            <person name="Amann R."/>
            <person name="Jetten M.S.M."/>
            <person name="Mascher T."/>
            <person name="Medema M.H."/>
            <person name="Devos D.P."/>
            <person name="Kaster A.-K."/>
            <person name="Ovreas L."/>
            <person name="Rohde M."/>
            <person name="Galperin M.Y."/>
            <person name="Jogler C."/>
        </authorList>
    </citation>
    <scope>NUCLEOTIDE SEQUENCE [LARGE SCALE GENOMIC DNA]</scope>
    <source>
        <strain evidence="2 3">ETA_A8</strain>
    </source>
</reference>
<evidence type="ECO:0008006" key="4">
    <source>
        <dbReference type="Google" id="ProtNLM"/>
    </source>
</evidence>
<evidence type="ECO:0000256" key="1">
    <source>
        <dbReference type="SAM" id="Phobius"/>
    </source>
</evidence>